<evidence type="ECO:0000256" key="8">
    <source>
        <dbReference type="ARBA" id="ARBA00023270"/>
    </source>
</evidence>
<evidence type="ECO:0000256" key="10">
    <source>
        <dbReference type="HAMAP-Rule" id="MF_00464"/>
    </source>
</evidence>
<reference evidence="11" key="1">
    <citation type="submission" date="2017-09" db="EMBL/GenBank/DDBJ databases">
        <title>Complete Genome Sequence of ansamitocin-producing Bacterium Actinosynnema pretiosum X47.</title>
        <authorList>
            <person name="Cao G."/>
            <person name="Zong G."/>
            <person name="Zhong C."/>
            <person name="Fu J."/>
        </authorList>
    </citation>
    <scope>NUCLEOTIDE SEQUENCE [LARGE SCALE GENOMIC DNA]</scope>
    <source>
        <strain evidence="11">X47</strain>
    </source>
</reference>
<dbReference type="PANTHER" id="PTHR33866:SF2">
    <property type="entry name" value="S-ADENOSYLMETHIONINE DECARBOXYLASE PROENZYME"/>
    <property type="match status" value="1"/>
</dbReference>
<dbReference type="InterPro" id="IPR003826">
    <property type="entry name" value="AdoMetDC_fam_prok"/>
</dbReference>
<keyword evidence="2 10" id="KW-0210">Decarboxylase</keyword>
<comment type="cofactor">
    <cofactor evidence="10">
        <name>pyruvate</name>
        <dbReference type="ChEBI" id="CHEBI:15361"/>
    </cofactor>
    <text evidence="10">Binds 1 pyruvoyl group covalently per subunit.</text>
</comment>
<comment type="pathway">
    <text evidence="10">Amine and polyamine biosynthesis; S-adenosylmethioninamine biosynthesis; S-adenosylmethioninamine from S-adenosyl-L-methionine: step 1/1.</text>
</comment>
<proteinExistence type="inferred from homology"/>
<comment type="subunit">
    <text evidence="10">Heterotetramer of two alpha and two beta chains arranged as a dimer of alpha/beta heterodimers.</text>
</comment>
<keyword evidence="12" id="KW-1185">Reference proteome</keyword>
<gene>
    <name evidence="11" type="primary">speD</name>
    <name evidence="10" type="synonym">speH</name>
    <name evidence="11" type="ORF">CNX65_27705</name>
</gene>
<evidence type="ECO:0000313" key="12">
    <source>
        <dbReference type="Proteomes" id="UP000218505"/>
    </source>
</evidence>
<keyword evidence="5 10" id="KW-0620">Polyamine biosynthesis</keyword>
<dbReference type="InterPro" id="IPR016067">
    <property type="entry name" value="S-AdoMet_deCO2ase_core"/>
</dbReference>
<dbReference type="NCBIfam" id="TIGR03330">
    <property type="entry name" value="SAM_DCase_Bsu"/>
    <property type="match status" value="1"/>
</dbReference>
<feature type="active site" description="Schiff-base intermediate with substrate; via pyruvic acid" evidence="10">
    <location>
        <position position="74"/>
    </location>
</feature>
<feature type="active site" description="Proton acceptor; for processing activity" evidence="10">
    <location>
        <position position="79"/>
    </location>
</feature>
<feature type="active site" description="Proton donor; for catalytic activity" evidence="10">
    <location>
        <position position="94"/>
    </location>
</feature>
<dbReference type="GO" id="GO:0005829">
    <property type="term" value="C:cytosol"/>
    <property type="evidence" value="ECO:0007669"/>
    <property type="project" value="TreeGrafter"/>
</dbReference>
<feature type="site" description="Cleavage (non-hydrolytic); by autolysis" evidence="10">
    <location>
        <begin position="73"/>
        <end position="74"/>
    </location>
</feature>
<keyword evidence="6 10" id="KW-0865">Zymogen</keyword>
<accession>A0A290ZC96</accession>
<organism evidence="11 12">
    <name type="scientific">Actinosynnema pretiosum</name>
    <dbReference type="NCBI Taxonomy" id="42197"/>
    <lineage>
        <taxon>Bacteria</taxon>
        <taxon>Bacillati</taxon>
        <taxon>Actinomycetota</taxon>
        <taxon>Actinomycetes</taxon>
        <taxon>Pseudonocardiales</taxon>
        <taxon>Pseudonocardiaceae</taxon>
        <taxon>Actinosynnema</taxon>
    </lineage>
</organism>
<keyword evidence="3 10" id="KW-0068">Autocatalytic cleavage</keyword>
<dbReference type="PANTHER" id="PTHR33866">
    <property type="entry name" value="S-ADENOSYLMETHIONINE DECARBOXYLASE PROENZYME"/>
    <property type="match status" value="1"/>
</dbReference>
<evidence type="ECO:0000256" key="1">
    <source>
        <dbReference type="ARBA" id="ARBA00022691"/>
    </source>
</evidence>
<dbReference type="GO" id="GO:0004014">
    <property type="term" value="F:adenosylmethionine decarboxylase activity"/>
    <property type="evidence" value="ECO:0007669"/>
    <property type="project" value="UniProtKB-UniRule"/>
</dbReference>
<evidence type="ECO:0000256" key="5">
    <source>
        <dbReference type="ARBA" id="ARBA00023115"/>
    </source>
</evidence>
<dbReference type="UniPathway" id="UPA00331">
    <property type="reaction ID" value="UER00451"/>
</dbReference>
<keyword evidence="4 10" id="KW-0745">Spermidine biosynthesis</keyword>
<dbReference type="GO" id="GO:0008295">
    <property type="term" value="P:spermidine biosynthetic process"/>
    <property type="evidence" value="ECO:0007669"/>
    <property type="project" value="UniProtKB-UniRule"/>
</dbReference>
<feature type="chain" id="PRO_5023339793" description="S-adenosylmethionine decarboxylase beta chain" evidence="10">
    <location>
        <begin position="1"/>
        <end position="73"/>
    </location>
</feature>
<comment type="PTM">
    <text evidence="10">Is synthesized initially as an inactive proenzyme. Formation of the active enzyme involves a self-maturation process in which the active site pyruvoyl group is generated from an internal serine residue via an autocatalytic post-translational modification. Two non-identical subunits are generated from the proenzyme in this reaction, and the pyruvate is formed at the N-terminus of the alpha chain, which is derived from the carboxyl end of the proenzyme. The post-translation cleavage follows an unusual pathway, termed non-hydrolytic serinolysis, in which the side chain hydroxyl group of the serine supplies its oxygen atom to form the C-terminus of the beta chain, while the remainder of the serine residue undergoes an oxidative deamination to produce ammonia and the pyruvoyl group blocking the N-terminus of the alpha chain.</text>
</comment>
<feature type="modified residue" description="Pyruvic acid (Ser); by autocatalysis" evidence="10">
    <location>
        <position position="74"/>
    </location>
</feature>
<dbReference type="Proteomes" id="UP000218505">
    <property type="component" value="Chromosome"/>
</dbReference>
<keyword evidence="1 10" id="KW-0949">S-adenosyl-L-methionine</keyword>
<evidence type="ECO:0000256" key="9">
    <source>
        <dbReference type="ARBA" id="ARBA00023317"/>
    </source>
</evidence>
<evidence type="ECO:0000256" key="3">
    <source>
        <dbReference type="ARBA" id="ARBA00022813"/>
    </source>
</evidence>
<evidence type="ECO:0000256" key="7">
    <source>
        <dbReference type="ARBA" id="ARBA00023239"/>
    </source>
</evidence>
<dbReference type="EMBL" id="CP023445">
    <property type="protein sequence ID" value="ATE56599.1"/>
    <property type="molecule type" value="Genomic_DNA"/>
</dbReference>
<dbReference type="AlphaFoldDB" id="A0A290ZC96"/>
<sequence length="137" mass="14761">MSELPCETDPVGLFAGQHVLAELEGVSPELLDDERFLRHALGEALTQADATVLEVVSKQFDPQGVTVLALLSESHASIHTYPEVGKVFVDVFTCGTRAKPELAVRLLSEALGAEHARMDTVRRGANRVPALVGEEKS</sequence>
<comment type="catalytic activity">
    <reaction evidence="10">
        <text>S-adenosyl-L-methionine + H(+) = S-adenosyl 3-(methylsulfanyl)propylamine + CO2</text>
        <dbReference type="Rhea" id="RHEA:15981"/>
        <dbReference type="ChEBI" id="CHEBI:15378"/>
        <dbReference type="ChEBI" id="CHEBI:16526"/>
        <dbReference type="ChEBI" id="CHEBI:57443"/>
        <dbReference type="ChEBI" id="CHEBI:59789"/>
        <dbReference type="EC" id="4.1.1.50"/>
    </reaction>
</comment>
<dbReference type="HAMAP" id="MF_00464">
    <property type="entry name" value="AdoMetDC_1"/>
    <property type="match status" value="1"/>
</dbReference>
<protein>
    <recommendedName>
        <fullName evidence="10">S-adenosylmethionine decarboxylase proenzyme</fullName>
        <shortName evidence="10">AdoMetDC</shortName>
        <shortName evidence="10">SAMDC</shortName>
        <ecNumber evidence="10">4.1.1.50</ecNumber>
    </recommendedName>
    <component>
        <recommendedName>
            <fullName evidence="10">S-adenosylmethionine decarboxylase beta chain</fullName>
        </recommendedName>
    </component>
    <component>
        <recommendedName>
            <fullName evidence="10">S-adenosylmethionine decarboxylase alpha chain</fullName>
        </recommendedName>
    </component>
</protein>
<evidence type="ECO:0000256" key="6">
    <source>
        <dbReference type="ARBA" id="ARBA00023145"/>
    </source>
</evidence>
<keyword evidence="9 10" id="KW-0670">Pyruvate</keyword>
<feature type="chain" id="PRO_5023339792" description="S-adenosylmethionine decarboxylase alpha chain" evidence="10">
    <location>
        <begin position="74"/>
        <end position="137"/>
    </location>
</feature>
<evidence type="ECO:0000256" key="4">
    <source>
        <dbReference type="ARBA" id="ARBA00023066"/>
    </source>
</evidence>
<dbReference type="Pfam" id="PF02675">
    <property type="entry name" value="AdoMet_dc"/>
    <property type="match status" value="1"/>
</dbReference>
<comment type="similarity">
    <text evidence="10">Belongs to the prokaryotic AdoMetDC family. Type 1 subfamily.</text>
</comment>
<dbReference type="RefSeq" id="WP_096496369.1">
    <property type="nucleotide sequence ID" value="NZ_CP023445.1"/>
</dbReference>
<dbReference type="EC" id="4.1.1.50" evidence="10"/>
<keyword evidence="8 10" id="KW-0704">Schiff base</keyword>
<dbReference type="Gene3D" id="3.60.90.10">
    <property type="entry name" value="S-adenosylmethionine decarboxylase"/>
    <property type="match status" value="1"/>
</dbReference>
<dbReference type="InterPro" id="IPR017716">
    <property type="entry name" value="S-AdoMet_deCOase_pro-enz"/>
</dbReference>
<name>A0A290ZC96_9PSEU</name>
<evidence type="ECO:0000313" key="11">
    <source>
        <dbReference type="EMBL" id="ATE56599.1"/>
    </source>
</evidence>
<dbReference type="SUPFAM" id="SSF56276">
    <property type="entry name" value="S-adenosylmethionine decarboxylase"/>
    <property type="match status" value="1"/>
</dbReference>
<comment type="function">
    <text evidence="10">Catalyzes the decarboxylation of S-adenosylmethionine to S-adenosylmethioninamine (dcAdoMet), the propylamine donor required for the synthesis of the polyamines spermine and spermidine from the diamine putrescine.</text>
</comment>
<dbReference type="KEGG" id="apre:CNX65_27705"/>
<keyword evidence="7 10" id="KW-0456">Lyase</keyword>
<evidence type="ECO:0000256" key="2">
    <source>
        <dbReference type="ARBA" id="ARBA00022793"/>
    </source>
</evidence>